<dbReference type="InterPro" id="IPR001460">
    <property type="entry name" value="PCN-bd_Tpept"/>
</dbReference>
<dbReference type="SUPFAM" id="SSF56519">
    <property type="entry name" value="Penicillin binding protein dimerisation domain"/>
    <property type="match status" value="1"/>
</dbReference>
<gene>
    <name evidence="2" type="ORF">JYB65_05455</name>
</gene>
<dbReference type="Proteomes" id="UP000664545">
    <property type="component" value="Unassembled WGS sequence"/>
</dbReference>
<keyword evidence="3" id="KW-1185">Reference proteome</keyword>
<name>A0A939D7E1_CLOAM</name>
<evidence type="ECO:0000313" key="2">
    <source>
        <dbReference type="EMBL" id="MBN7772804.1"/>
    </source>
</evidence>
<dbReference type="EMBL" id="JAFJZZ010000001">
    <property type="protein sequence ID" value="MBN7772804.1"/>
    <property type="molecule type" value="Genomic_DNA"/>
</dbReference>
<dbReference type="GO" id="GO:0071972">
    <property type="term" value="F:peptidoglycan L,D-transpeptidase activity"/>
    <property type="evidence" value="ECO:0007669"/>
    <property type="project" value="TreeGrafter"/>
</dbReference>
<protein>
    <submittedName>
        <fullName evidence="2">Penicillin-binding protein 2</fullName>
    </submittedName>
</protein>
<dbReference type="SUPFAM" id="SSF56601">
    <property type="entry name" value="beta-lactamase/transpeptidase-like"/>
    <property type="match status" value="1"/>
</dbReference>
<dbReference type="GO" id="GO:0008658">
    <property type="term" value="F:penicillin binding"/>
    <property type="evidence" value="ECO:0007669"/>
    <property type="project" value="InterPro"/>
</dbReference>
<accession>A0A939D7E1</accession>
<evidence type="ECO:0000259" key="1">
    <source>
        <dbReference type="Pfam" id="PF00905"/>
    </source>
</evidence>
<comment type="caution">
    <text evidence="2">The sequence shown here is derived from an EMBL/GenBank/DDBJ whole genome shotgun (WGS) entry which is preliminary data.</text>
</comment>
<evidence type="ECO:0000313" key="3">
    <source>
        <dbReference type="Proteomes" id="UP000664545"/>
    </source>
</evidence>
<feature type="domain" description="Penicillin-binding protein transpeptidase" evidence="1">
    <location>
        <begin position="221"/>
        <end position="530"/>
    </location>
</feature>
<dbReference type="AlphaFoldDB" id="A0A939D7E1"/>
<organism evidence="2 3">
    <name type="scientific">Clostridium aminobutyricum</name>
    <dbReference type="NCBI Taxonomy" id="33953"/>
    <lineage>
        <taxon>Bacteria</taxon>
        <taxon>Bacillati</taxon>
        <taxon>Bacillota</taxon>
        <taxon>Clostridia</taxon>
        <taxon>Eubacteriales</taxon>
        <taxon>Clostridiaceae</taxon>
        <taxon>Clostridium</taxon>
    </lineage>
</organism>
<dbReference type="GO" id="GO:0005886">
    <property type="term" value="C:plasma membrane"/>
    <property type="evidence" value="ECO:0007669"/>
    <property type="project" value="TreeGrafter"/>
</dbReference>
<dbReference type="RefSeq" id="WP_206581577.1">
    <property type="nucleotide sequence ID" value="NZ_JAFJZZ010000001.1"/>
</dbReference>
<dbReference type="InterPro" id="IPR036138">
    <property type="entry name" value="PBP_dimer_sf"/>
</dbReference>
<dbReference type="Gene3D" id="3.40.710.10">
    <property type="entry name" value="DD-peptidase/beta-lactamase superfamily"/>
    <property type="match status" value="1"/>
</dbReference>
<proteinExistence type="predicted"/>
<dbReference type="Pfam" id="PF00905">
    <property type="entry name" value="Transpeptidase"/>
    <property type="match status" value="1"/>
</dbReference>
<sequence length="534" mass="58391">MKKRMMFICIVYVLLSLGLAGRLTYIQIIGGEELSTAAIRQQKISLNGIDFRGTIYDRNMSPLTSQSKEYMVLLLKEKYDSKVATVLSKMEAHKLSVDNSKYYVYAIDHYDREAWQVLEDKYNAYSLEINKRYDNNQLASHLIGYINQKDGNGVSGLELLYNKKLENNDSNYFAMADAKGYLLSGIGLSTSVNQNYGVVTTLDKEIQKSVEEALNNSDYNGAVVVQSVKDGSILACASTPAFDPNEMKQYINSDNKELIDKVFQGEYPPGSIFKIVVAAAALEKGIKPDIILHCDGKREVNGVIFGCSTGGEEGHGDISFTDAFAYSCNSAFIELGEMVGAEDILKMAEKMGLGENPINGFPNIKNGNLPALKNCQGAGIGNLSIGQGETLVTPLQVARMVNIIANGGVDKEVKIVEEVLGDPSEETQKSAIQKKSDDQDHRVISKQTASQLTKMMKATMKYGTGNNVSTEEETAGKTGSAEASDAGRYIVHGWFTGFYPASNPKYTIVVFAENGKSGRKSAVPIFDELTQKLP</sequence>
<dbReference type="InterPro" id="IPR012338">
    <property type="entry name" value="Beta-lactam/transpept-like"/>
</dbReference>
<dbReference type="PANTHER" id="PTHR30627">
    <property type="entry name" value="PEPTIDOGLYCAN D,D-TRANSPEPTIDASE"/>
    <property type="match status" value="1"/>
</dbReference>
<reference evidence="2" key="1">
    <citation type="submission" date="2021-02" db="EMBL/GenBank/DDBJ databases">
        <title>Abyssanaerobacter marinus gen.nov., sp., nov, anaerobic bacterium isolated from the Onnuri vent field of Indian Ocean and suggestion of Mogibacteriaceae fam. nov., and proposal of reclassification of ambiguous this family's genus member.</title>
        <authorList>
            <person name="Kim Y.J."/>
            <person name="Yang J.-A."/>
        </authorList>
    </citation>
    <scope>NUCLEOTIDE SEQUENCE</scope>
    <source>
        <strain evidence="2">DSM 2634</strain>
    </source>
</reference>
<dbReference type="PANTHER" id="PTHR30627:SF24">
    <property type="entry name" value="PENICILLIN-BINDING PROTEIN 4B"/>
    <property type="match status" value="1"/>
</dbReference>
<dbReference type="GO" id="GO:0071555">
    <property type="term" value="P:cell wall organization"/>
    <property type="evidence" value="ECO:0007669"/>
    <property type="project" value="TreeGrafter"/>
</dbReference>
<dbReference type="InterPro" id="IPR050515">
    <property type="entry name" value="Beta-lactam/transpept"/>
</dbReference>
<dbReference type="Gene3D" id="3.90.1310.10">
    <property type="entry name" value="Penicillin-binding protein 2a (Domain 2)"/>
    <property type="match status" value="1"/>
</dbReference>